<dbReference type="EMBL" id="JAKOGI010000016">
    <property type="protein sequence ID" value="KAJ8450352.1"/>
    <property type="molecule type" value="Genomic_DNA"/>
</dbReference>
<proteinExistence type="predicted"/>
<gene>
    <name evidence="2" type="ORF">Cgig2_004809</name>
</gene>
<reference evidence="2" key="1">
    <citation type="submission" date="2022-04" db="EMBL/GenBank/DDBJ databases">
        <title>Carnegiea gigantea Genome sequencing and assembly v2.</title>
        <authorList>
            <person name="Copetti D."/>
            <person name="Sanderson M.J."/>
            <person name="Burquez A."/>
            <person name="Wojciechowski M.F."/>
        </authorList>
    </citation>
    <scope>NUCLEOTIDE SEQUENCE</scope>
    <source>
        <strain evidence="2">SGP5-SGP5p</strain>
        <tissue evidence="2">Aerial part</tissue>
    </source>
</reference>
<accession>A0A9Q1KVM5</accession>
<dbReference type="Proteomes" id="UP001153076">
    <property type="component" value="Unassembled WGS sequence"/>
</dbReference>
<protein>
    <submittedName>
        <fullName evidence="2">Uncharacterized protein</fullName>
    </submittedName>
</protein>
<name>A0A9Q1KVM5_9CARY</name>
<feature type="compositionally biased region" description="Low complexity" evidence="1">
    <location>
        <begin position="16"/>
        <end position="52"/>
    </location>
</feature>
<evidence type="ECO:0000313" key="3">
    <source>
        <dbReference type="Proteomes" id="UP001153076"/>
    </source>
</evidence>
<feature type="region of interest" description="Disordered" evidence="1">
    <location>
        <begin position="1"/>
        <end position="92"/>
    </location>
</feature>
<dbReference type="AlphaFoldDB" id="A0A9Q1KVM5"/>
<evidence type="ECO:0000313" key="2">
    <source>
        <dbReference type="EMBL" id="KAJ8450352.1"/>
    </source>
</evidence>
<feature type="region of interest" description="Disordered" evidence="1">
    <location>
        <begin position="177"/>
        <end position="197"/>
    </location>
</feature>
<comment type="caution">
    <text evidence="2">The sequence shown here is derived from an EMBL/GenBank/DDBJ whole genome shotgun (WGS) entry which is preliminary data.</text>
</comment>
<organism evidence="2 3">
    <name type="scientific">Carnegiea gigantea</name>
    <dbReference type="NCBI Taxonomy" id="171969"/>
    <lineage>
        <taxon>Eukaryota</taxon>
        <taxon>Viridiplantae</taxon>
        <taxon>Streptophyta</taxon>
        <taxon>Embryophyta</taxon>
        <taxon>Tracheophyta</taxon>
        <taxon>Spermatophyta</taxon>
        <taxon>Magnoliopsida</taxon>
        <taxon>eudicotyledons</taxon>
        <taxon>Gunneridae</taxon>
        <taxon>Pentapetalae</taxon>
        <taxon>Caryophyllales</taxon>
        <taxon>Cactineae</taxon>
        <taxon>Cactaceae</taxon>
        <taxon>Cactoideae</taxon>
        <taxon>Echinocereeae</taxon>
        <taxon>Carnegiea</taxon>
    </lineage>
</organism>
<sequence length="216" mass="23705">MESIETQKGMRQAMNSDSVSSDSSYSSSSTSTPSSDSNTTSLGPSSSPSPSGHAEKPPSSSPSPMSSRNPDAPFSGGGIRIKRTKTRSYAHNQPIFSHFSRNVTSRDKLLKRLCATWLPIEKNEGEGLKQKEVELPNISYTQGNYGGDYRSATFISKEDFEKSLEKLTISASNLAGSTVSNLSGEGEHPLEAQSRSRSRYHLHLEVDHYEWPRYPP</sequence>
<keyword evidence="3" id="KW-1185">Reference proteome</keyword>
<evidence type="ECO:0000256" key="1">
    <source>
        <dbReference type="SAM" id="MobiDB-lite"/>
    </source>
</evidence>